<sequence length="138" mass="15527">MLEKIQFRTTKDGVTALTEQIQKCVEKSGVRSGLLCAFITHTTAALTVNSFWDPLGHEDIQDEIRRLIPTRVDFKHQHDTPEDAAGHVKSTLIGPSMTFIIEEGKLLLGHSQGIYFLEFDGPRNRECYVKILADGQED</sequence>
<organism evidence="2 3">
    <name type="scientific">Schaedlerella arabinosiphila</name>
    <dbReference type="NCBI Taxonomy" id="2044587"/>
    <lineage>
        <taxon>Bacteria</taxon>
        <taxon>Bacillati</taxon>
        <taxon>Bacillota</taxon>
        <taxon>Clostridia</taxon>
        <taxon>Lachnospirales</taxon>
        <taxon>Lachnospiraceae</taxon>
        <taxon>Schaedlerella</taxon>
    </lineage>
</organism>
<reference evidence="2 3" key="1">
    <citation type="submission" date="2019-07" db="EMBL/GenBank/DDBJ databases">
        <title>Draft genome sequences of 15 bacterial species constituting the stable defined intestinal microbiota of the GM15 gnotobiotic mouse model.</title>
        <authorList>
            <person name="Elie C."/>
            <person name="Mathieu A."/>
            <person name="Saliou A."/>
            <person name="Darnaud M."/>
            <person name="Leulier F."/>
            <person name="Tamellini A."/>
        </authorList>
    </citation>
    <scope>NUCLEOTIDE SEQUENCE [LARGE SCALE GENOMIC DNA]</scope>
    <source>
        <strain evidence="3">ASF 502</strain>
    </source>
</reference>
<dbReference type="NCBIfam" id="TIGR00149">
    <property type="entry name" value="TIGR00149_YjbQ"/>
    <property type="match status" value="1"/>
</dbReference>
<accession>A0A9X5H4N7</accession>
<dbReference type="InterPro" id="IPR035917">
    <property type="entry name" value="YjbQ-like_sf"/>
</dbReference>
<dbReference type="Gene3D" id="2.60.120.460">
    <property type="entry name" value="YjbQ-like"/>
    <property type="match status" value="1"/>
</dbReference>
<dbReference type="OrthoDB" id="9801725at2"/>
<dbReference type="SUPFAM" id="SSF111038">
    <property type="entry name" value="YjbQ-like"/>
    <property type="match status" value="1"/>
</dbReference>
<dbReference type="InterPro" id="IPR001602">
    <property type="entry name" value="UPF0047_YjbQ-like"/>
</dbReference>
<proteinExistence type="inferred from homology"/>
<comment type="similarity">
    <text evidence="1">Belongs to the UPF0047 family.</text>
</comment>
<dbReference type="RefSeq" id="WP_004072794.1">
    <property type="nucleotide sequence ID" value="NZ_CASCYM010000080.1"/>
</dbReference>
<evidence type="ECO:0000313" key="3">
    <source>
        <dbReference type="Proteomes" id="UP000474104"/>
    </source>
</evidence>
<evidence type="ECO:0000256" key="1">
    <source>
        <dbReference type="ARBA" id="ARBA00005534"/>
    </source>
</evidence>
<dbReference type="AlphaFoldDB" id="A0A9X5H4N7"/>
<name>A0A9X5H4N7_9FIRM</name>
<gene>
    <name evidence="2" type="ORF">FMM80_09985</name>
</gene>
<dbReference type="PANTHER" id="PTHR30615:SF8">
    <property type="entry name" value="UPF0047 PROTEIN C4A8.02C"/>
    <property type="match status" value="1"/>
</dbReference>
<dbReference type="Proteomes" id="UP000474104">
    <property type="component" value="Unassembled WGS sequence"/>
</dbReference>
<dbReference type="Pfam" id="PF01894">
    <property type="entry name" value="YjbQ"/>
    <property type="match status" value="1"/>
</dbReference>
<dbReference type="PIRSF" id="PIRSF004681">
    <property type="entry name" value="UCP004681"/>
    <property type="match status" value="1"/>
</dbReference>
<dbReference type="EMBL" id="VIRB01000061">
    <property type="protein sequence ID" value="NDO68992.1"/>
    <property type="molecule type" value="Genomic_DNA"/>
</dbReference>
<evidence type="ECO:0000313" key="2">
    <source>
        <dbReference type="EMBL" id="NDO68992.1"/>
    </source>
</evidence>
<dbReference type="PANTHER" id="PTHR30615">
    <property type="entry name" value="UNCHARACTERIZED PROTEIN YJBQ-RELATED"/>
    <property type="match status" value="1"/>
</dbReference>
<comment type="caution">
    <text evidence="2">The sequence shown here is derived from an EMBL/GenBank/DDBJ whole genome shotgun (WGS) entry which is preliminary data.</text>
</comment>
<protein>
    <submittedName>
        <fullName evidence="2">YjbQ family protein</fullName>
    </submittedName>
</protein>